<comment type="caution">
    <text evidence="1">The sequence shown here is derived from an EMBL/GenBank/DDBJ whole genome shotgun (WGS) entry which is preliminary data.</text>
</comment>
<dbReference type="Gene3D" id="3.30.460.40">
    <property type="match status" value="1"/>
</dbReference>
<evidence type="ECO:0000313" key="2">
    <source>
        <dbReference type="Proteomes" id="UP001204445"/>
    </source>
</evidence>
<dbReference type="EMBL" id="JANUCT010000021">
    <property type="protein sequence ID" value="MCS3904400.1"/>
    <property type="molecule type" value="Genomic_DNA"/>
</dbReference>
<keyword evidence="2" id="KW-1185">Reference proteome</keyword>
<dbReference type="AlphaFoldDB" id="A0AAE3HM76"/>
<accession>A0AAE3HM76</accession>
<organism evidence="1 2">
    <name type="scientific">Methylohalomonas lacus</name>
    <dbReference type="NCBI Taxonomy" id="398773"/>
    <lineage>
        <taxon>Bacteria</taxon>
        <taxon>Pseudomonadati</taxon>
        <taxon>Pseudomonadota</taxon>
        <taxon>Gammaproteobacteria</taxon>
        <taxon>Methylohalomonadales</taxon>
        <taxon>Methylohalomonadaceae</taxon>
        <taxon>Methylohalomonas</taxon>
    </lineage>
</organism>
<evidence type="ECO:0008006" key="3">
    <source>
        <dbReference type="Google" id="ProtNLM"/>
    </source>
</evidence>
<dbReference type="InterPro" id="IPR014942">
    <property type="entry name" value="AbiEii"/>
</dbReference>
<gene>
    <name evidence="1" type="ORF">J2T55_002436</name>
</gene>
<dbReference type="SUPFAM" id="SSF81301">
    <property type="entry name" value="Nucleotidyltransferase"/>
    <property type="match status" value="1"/>
</dbReference>
<sequence length="185" mass="21064">MDFQHAIDEVCGQLDQAGLHYALIGGFAMAMRGVQRATVDLDFLLLLEDLEKADEILQAAGYNRYYHSDNISHYRSEAPDSGRIDILHAFRSPSIGMLDRAERLAITPERRVPVLQSEDIIGLKIQATVNDPQRETQDWLDIRLLLQSAAHDGRSIDWHLIGDYLDIFNMSGRLSELKHWYGQTD</sequence>
<dbReference type="Proteomes" id="UP001204445">
    <property type="component" value="Unassembled WGS sequence"/>
</dbReference>
<name>A0AAE3HM76_9GAMM</name>
<dbReference type="InterPro" id="IPR043519">
    <property type="entry name" value="NT_sf"/>
</dbReference>
<evidence type="ECO:0000313" key="1">
    <source>
        <dbReference type="EMBL" id="MCS3904400.1"/>
    </source>
</evidence>
<dbReference type="Pfam" id="PF08843">
    <property type="entry name" value="AbiEii"/>
    <property type="match status" value="1"/>
</dbReference>
<proteinExistence type="predicted"/>
<reference evidence="1" key="1">
    <citation type="submission" date="2022-08" db="EMBL/GenBank/DDBJ databases">
        <title>Genomic Encyclopedia of Type Strains, Phase III (KMG-III): the genomes of soil and plant-associated and newly described type strains.</title>
        <authorList>
            <person name="Whitman W."/>
        </authorList>
    </citation>
    <scope>NUCLEOTIDE SEQUENCE</scope>
    <source>
        <strain evidence="1">HMT 1</strain>
    </source>
</reference>
<protein>
    <recommendedName>
        <fullName evidence="3">Nucleotidyltransferase family protein</fullName>
    </recommendedName>
</protein>